<reference evidence="2 3" key="1">
    <citation type="submission" date="2019-08" db="EMBL/GenBank/DDBJ databases">
        <title>In-depth cultivation of the pig gut microbiome towards novel bacterial diversity and tailored functional studies.</title>
        <authorList>
            <person name="Wylensek D."/>
            <person name="Hitch T.C.A."/>
            <person name="Clavel T."/>
        </authorList>
    </citation>
    <scope>NUCLEOTIDE SEQUENCE [LARGE SCALE GENOMIC DNA]</scope>
    <source>
        <strain evidence="2 3">WCA3-601-WT-6J</strain>
    </source>
</reference>
<gene>
    <name evidence="2" type="ORF">FYJ76_04600</name>
</gene>
<dbReference type="RefSeq" id="WP_055081002.1">
    <property type="nucleotide sequence ID" value="NZ_JBKWPM010000033.1"/>
</dbReference>
<protein>
    <submittedName>
        <fullName evidence="2">DUF4062 domain-containing protein</fullName>
    </submittedName>
</protein>
<name>A0A6I2U5I3_9FIRM</name>
<comment type="caution">
    <text evidence="2">The sequence shown here is derived from an EMBL/GenBank/DDBJ whole genome shotgun (WGS) entry which is preliminary data.</text>
</comment>
<evidence type="ECO:0000313" key="3">
    <source>
        <dbReference type="Proteomes" id="UP000431913"/>
    </source>
</evidence>
<proteinExistence type="predicted"/>
<dbReference type="Proteomes" id="UP000431913">
    <property type="component" value="Unassembled WGS sequence"/>
</dbReference>
<evidence type="ECO:0000259" key="1">
    <source>
        <dbReference type="Pfam" id="PF13271"/>
    </source>
</evidence>
<dbReference type="InterPro" id="IPR025139">
    <property type="entry name" value="DUF4062"/>
</dbReference>
<evidence type="ECO:0000313" key="2">
    <source>
        <dbReference type="EMBL" id="MST91219.1"/>
    </source>
</evidence>
<sequence length="248" mass="27502">MNKKYQVFVSSTYKDLKEERMAVIRLLLKMGFIPVGMEQFPASNMSQMEYIKMMLDSCDYYLLILAGKYGSVDVDGIGFTEKEYDYAIANGIPVMSILVEDIGKLENAKCEDTDAKRELLMKFREKVSAGKLVDFYTDLGSLTTAVATAVHSCVQLFPAKGWIRGETTDGAASIEAQIEKYMQEHTASAADIEALFANETIVLDGGNASSHIVAENAQSPRETISLTGARTMVEELSKRLPKVEWGEF</sequence>
<dbReference type="Pfam" id="PF13271">
    <property type="entry name" value="DUF4062"/>
    <property type="match status" value="1"/>
</dbReference>
<dbReference type="AlphaFoldDB" id="A0A6I2U5I3"/>
<feature type="domain" description="DUF4062" evidence="1">
    <location>
        <begin position="6"/>
        <end position="87"/>
    </location>
</feature>
<dbReference type="EMBL" id="VUNJ01000004">
    <property type="protein sequence ID" value="MST91219.1"/>
    <property type="molecule type" value="Genomic_DNA"/>
</dbReference>
<accession>A0A6I2U5I3</accession>
<organism evidence="2 3">
    <name type="scientific">Ruthenibacterium lactatiformans</name>
    <dbReference type="NCBI Taxonomy" id="1550024"/>
    <lineage>
        <taxon>Bacteria</taxon>
        <taxon>Bacillati</taxon>
        <taxon>Bacillota</taxon>
        <taxon>Clostridia</taxon>
        <taxon>Eubacteriales</taxon>
        <taxon>Oscillospiraceae</taxon>
        <taxon>Ruthenibacterium</taxon>
    </lineage>
</organism>